<organism evidence="1 2">
    <name type="scientific">Streptomyces beijiangensis</name>
    <dbReference type="NCBI Taxonomy" id="163361"/>
    <lineage>
        <taxon>Bacteria</taxon>
        <taxon>Bacillati</taxon>
        <taxon>Actinomycetota</taxon>
        <taxon>Actinomycetes</taxon>
        <taxon>Kitasatosporales</taxon>
        <taxon>Streptomycetaceae</taxon>
        <taxon>Streptomyces</taxon>
    </lineage>
</organism>
<dbReference type="Proteomes" id="UP000664167">
    <property type="component" value="Unassembled WGS sequence"/>
</dbReference>
<dbReference type="EMBL" id="JAFLRJ010000727">
    <property type="protein sequence ID" value="MBO0517633.1"/>
    <property type="molecule type" value="Genomic_DNA"/>
</dbReference>
<keyword evidence="2" id="KW-1185">Reference proteome</keyword>
<reference evidence="1" key="1">
    <citation type="submission" date="2021-03" db="EMBL/GenBank/DDBJ databases">
        <title>Streptomyces poriferae sp. nov., a novel marine sponge-derived Actinobacteria species with anti-MRSA activity.</title>
        <authorList>
            <person name="Sandoval-Powers M."/>
            <person name="Kralova S."/>
            <person name="Nguyen G.-S."/>
            <person name="Fawwal D."/>
            <person name="Degnes K."/>
            <person name="Klinkenberg G."/>
            <person name="Sletta H."/>
            <person name="Wentzel A."/>
            <person name="Liles M.R."/>
        </authorList>
    </citation>
    <scope>NUCLEOTIDE SEQUENCE</scope>
    <source>
        <strain evidence="1">DSM 41794</strain>
    </source>
</reference>
<protein>
    <submittedName>
        <fullName evidence="1">Uncharacterized protein</fullName>
    </submittedName>
</protein>
<dbReference type="RefSeq" id="WP_206969531.1">
    <property type="nucleotide sequence ID" value="NZ_BAAAJJ010000002.1"/>
</dbReference>
<sequence length="135" mass="14550">MGYLPTPRRNREGMPVLSGDRAAEILIALAELAVEDPDDILLALTAIDELREGVESERDLDGAGHAAPRRDAIVEALIDRCGGEETPLDTRPVIHALRQARAIAHEARRIAEFAEAHATVIQSGMQVVDRLGTAA</sequence>
<name>A0A939FFA7_9ACTN</name>
<accession>A0A939FFA7</accession>
<evidence type="ECO:0000313" key="2">
    <source>
        <dbReference type="Proteomes" id="UP000664167"/>
    </source>
</evidence>
<gene>
    <name evidence="1" type="ORF">J0695_38670</name>
</gene>
<comment type="caution">
    <text evidence="1">The sequence shown here is derived from an EMBL/GenBank/DDBJ whole genome shotgun (WGS) entry which is preliminary data.</text>
</comment>
<evidence type="ECO:0000313" key="1">
    <source>
        <dbReference type="EMBL" id="MBO0517633.1"/>
    </source>
</evidence>
<dbReference type="AlphaFoldDB" id="A0A939FFA7"/>
<proteinExistence type="predicted"/>